<organism evidence="20 21">
    <name type="scientific">Strongyloides venezuelensis</name>
    <name type="common">Threadworm</name>
    <dbReference type="NCBI Taxonomy" id="75913"/>
    <lineage>
        <taxon>Eukaryota</taxon>
        <taxon>Metazoa</taxon>
        <taxon>Ecdysozoa</taxon>
        <taxon>Nematoda</taxon>
        <taxon>Chromadorea</taxon>
        <taxon>Rhabditida</taxon>
        <taxon>Tylenchina</taxon>
        <taxon>Panagrolaimomorpha</taxon>
        <taxon>Strongyloidoidea</taxon>
        <taxon>Strongyloididae</taxon>
        <taxon>Strongyloides</taxon>
    </lineage>
</organism>
<dbReference type="InterPro" id="IPR054476">
    <property type="entry name" value="Ltn1_N"/>
</dbReference>
<evidence type="ECO:0000313" key="20">
    <source>
        <dbReference type="Proteomes" id="UP000035680"/>
    </source>
</evidence>
<dbReference type="Pfam" id="PF22999">
    <property type="entry name" value="LTN1_E3_ligase_6th"/>
    <property type="match status" value="1"/>
</dbReference>
<dbReference type="SUPFAM" id="SSF48371">
    <property type="entry name" value="ARM repeat"/>
    <property type="match status" value="1"/>
</dbReference>
<dbReference type="SUPFAM" id="SSF57850">
    <property type="entry name" value="RING/U-box"/>
    <property type="match status" value="1"/>
</dbReference>
<dbReference type="SMART" id="SM00184">
    <property type="entry name" value="RING"/>
    <property type="match status" value="1"/>
</dbReference>
<comment type="similarity">
    <text evidence="4 18">Belongs to the LTN1 family.</text>
</comment>
<dbReference type="Pfam" id="PF22958">
    <property type="entry name" value="Ltn1_1st"/>
    <property type="match status" value="1"/>
</dbReference>
<evidence type="ECO:0000256" key="18">
    <source>
        <dbReference type="RuleBase" id="RU367090"/>
    </source>
</evidence>
<evidence type="ECO:0000256" key="10">
    <source>
        <dbReference type="ARBA" id="ARBA00022737"/>
    </source>
</evidence>
<evidence type="ECO:0000256" key="4">
    <source>
        <dbReference type="ARBA" id="ARBA00007997"/>
    </source>
</evidence>
<evidence type="ECO:0000256" key="13">
    <source>
        <dbReference type="ARBA" id="ARBA00022833"/>
    </source>
</evidence>
<dbReference type="PANTHER" id="PTHR12389">
    <property type="entry name" value="ZINC FINGER PROTEIN 294"/>
    <property type="match status" value="1"/>
</dbReference>
<evidence type="ECO:0000256" key="2">
    <source>
        <dbReference type="ARBA" id="ARBA00004514"/>
    </source>
</evidence>
<dbReference type="Pfam" id="PF23009">
    <property type="entry name" value="UBC_like"/>
    <property type="match status" value="1"/>
</dbReference>
<dbReference type="InterPro" id="IPR054478">
    <property type="entry name" value="LTN1_UBC"/>
</dbReference>
<evidence type="ECO:0000256" key="14">
    <source>
        <dbReference type="ARBA" id="ARBA00032366"/>
    </source>
</evidence>
<comment type="catalytic activity">
    <reaction evidence="1 18">
        <text>S-ubiquitinyl-[E2 ubiquitin-conjugating enzyme]-L-cysteine + [acceptor protein]-L-lysine = [E2 ubiquitin-conjugating enzyme]-L-cysteine + N(6)-ubiquitinyl-[acceptor protein]-L-lysine.</text>
        <dbReference type="EC" id="2.3.2.27"/>
    </reaction>
</comment>
<dbReference type="WBParaSite" id="SVE_0193700.1">
    <property type="protein sequence ID" value="SVE_0193700.1"/>
    <property type="gene ID" value="SVE_0193700"/>
</dbReference>
<dbReference type="GO" id="GO:0005829">
    <property type="term" value="C:cytosol"/>
    <property type="evidence" value="ECO:0007669"/>
    <property type="project" value="UniProtKB-SubCell"/>
</dbReference>
<reference evidence="21" key="2">
    <citation type="submission" date="2015-08" db="UniProtKB">
        <authorList>
            <consortium name="WormBaseParasite"/>
        </authorList>
    </citation>
    <scope>IDENTIFICATION</scope>
</reference>
<dbReference type="Proteomes" id="UP000035680">
    <property type="component" value="Unassembled WGS sequence"/>
</dbReference>
<dbReference type="CDD" id="cd16491">
    <property type="entry name" value="RING-CH-C4HC3_LTN1"/>
    <property type="match status" value="1"/>
</dbReference>
<evidence type="ECO:0000256" key="17">
    <source>
        <dbReference type="PROSITE-ProRule" id="PRU00175"/>
    </source>
</evidence>
<reference evidence="20" key="1">
    <citation type="submission" date="2014-07" db="EMBL/GenBank/DDBJ databases">
        <authorList>
            <person name="Martin A.A"/>
            <person name="De Silva N."/>
        </authorList>
    </citation>
    <scope>NUCLEOTIDE SEQUENCE</scope>
</reference>
<accession>A0A0K0EZH8</accession>
<evidence type="ECO:0000256" key="15">
    <source>
        <dbReference type="ARBA" id="ARBA00053497"/>
    </source>
</evidence>
<evidence type="ECO:0000256" key="1">
    <source>
        <dbReference type="ARBA" id="ARBA00000900"/>
    </source>
</evidence>
<keyword evidence="9 18" id="KW-0479">Metal-binding</keyword>
<proteinExistence type="inferred from homology"/>
<dbReference type="GO" id="GO:0016567">
    <property type="term" value="P:protein ubiquitination"/>
    <property type="evidence" value="ECO:0007669"/>
    <property type="project" value="UniProtKB-UniPathway"/>
</dbReference>
<comment type="subcellular location">
    <subcellularLocation>
        <location evidence="2">Cytoplasm</location>
        <location evidence="2">Cytosol</location>
    </subcellularLocation>
</comment>
<name>A0A0K0EZH8_STRVS</name>
<evidence type="ECO:0000256" key="11">
    <source>
        <dbReference type="ARBA" id="ARBA00022771"/>
    </source>
</evidence>
<keyword evidence="7" id="KW-0963">Cytoplasm</keyword>
<dbReference type="EC" id="2.3.2.27" evidence="5 18"/>
<dbReference type="PROSITE" id="PS50089">
    <property type="entry name" value="ZF_RING_2"/>
    <property type="match status" value="1"/>
</dbReference>
<dbReference type="UniPathway" id="UPA00143"/>
<dbReference type="InterPro" id="IPR016024">
    <property type="entry name" value="ARM-type_fold"/>
</dbReference>
<dbReference type="GO" id="GO:0043023">
    <property type="term" value="F:ribosomal large subunit binding"/>
    <property type="evidence" value="ECO:0007669"/>
    <property type="project" value="TreeGrafter"/>
</dbReference>
<dbReference type="STRING" id="75913.A0A0K0EZH8"/>
<dbReference type="Gene3D" id="3.30.40.10">
    <property type="entry name" value="Zinc/RING finger domain, C3HC4 (zinc finger)"/>
    <property type="match status" value="1"/>
</dbReference>
<keyword evidence="11 17" id="KW-0863">Zinc-finger</keyword>
<evidence type="ECO:0000256" key="8">
    <source>
        <dbReference type="ARBA" id="ARBA00022679"/>
    </source>
</evidence>
<dbReference type="InterPro" id="IPR011989">
    <property type="entry name" value="ARM-like"/>
</dbReference>
<dbReference type="InterPro" id="IPR054477">
    <property type="entry name" value="LTN1_E3_ligase_6th"/>
</dbReference>
<evidence type="ECO:0000256" key="7">
    <source>
        <dbReference type="ARBA" id="ARBA00022490"/>
    </source>
</evidence>
<comment type="function">
    <text evidence="15">E3 ubiquitin-protein ligase. Component of the ribosome quality control complex (RQC), a ribosome-associated complex that mediates ubiquitination and extraction of incompletely synthesized nascent chains for proteasomal degradation. Ubiquitination leads to vcp/p97 recruitment for extraction and degradation of the incomplete translation product.</text>
</comment>
<comment type="pathway">
    <text evidence="3 18">Protein modification; protein ubiquitination.</text>
</comment>
<keyword evidence="13 18" id="KW-0862">Zinc</keyword>
<dbReference type="FunFam" id="3.30.40.10:FF:000038">
    <property type="entry name" value="E3 ubiquitin-protein ligase listerin"/>
    <property type="match status" value="1"/>
</dbReference>
<evidence type="ECO:0000313" key="21">
    <source>
        <dbReference type="WBParaSite" id="SVE_0193700.1"/>
    </source>
</evidence>
<evidence type="ECO:0000256" key="5">
    <source>
        <dbReference type="ARBA" id="ARBA00012483"/>
    </source>
</evidence>
<keyword evidence="10" id="KW-0677">Repeat</keyword>
<evidence type="ECO:0000256" key="9">
    <source>
        <dbReference type="ARBA" id="ARBA00022723"/>
    </source>
</evidence>
<dbReference type="InterPro" id="IPR001841">
    <property type="entry name" value="Znf_RING"/>
</dbReference>
<keyword evidence="8 18" id="KW-0808">Transferase</keyword>
<dbReference type="GO" id="GO:0072344">
    <property type="term" value="P:rescue of stalled ribosome"/>
    <property type="evidence" value="ECO:0007669"/>
    <property type="project" value="UniProtKB-UniRule"/>
</dbReference>
<sequence>MKKGTGGGKIKTASSLRAAENLISKGFSGGFIGFNAVSGSNVDVPMEEGELIIENLGDEYSHELKVLLKKIEKKDMLTKEKGIKEVKEIVMKNDVKENKIIYDAYALMFPKLSGHASPTIRSLSVDLLKLLISSLKKDASKKLKLVMPFVLFLTSDMSSQVKRQSDSLIEVCFPGKRNQIFITFKEQLDDLCMEVISKNHKLMKPQKFVEDETDKQRESRLIAQSLGTLLKIIDTSNDTEYNQKLSEKFSNPVIINHLTSLGSIVKATYLELILKLSKDNEDIFIGTKLPSIILSNLDNDDIPLCKAAFSCFLKFAQNDKYFEKVDINKAIIPKIIKIVRRCYIKWSFISDNLLPVFDIICRRNKEKKQYFTESVLDGLLEREIEKKTADSFVQSINEIYKYSMFTCGGDADMVNYLLEYFKKLLNYCFEVDDCVVTKCVLDLGIWIFKKGKDKQIMGNDKFDMLVDYLVNGLVENLPKLEDFAIKFYEGSGCEKFKEELLKSPQISTELYLSLTEKKSDDNQNVSLEPLFKRFEKTEGQRIKVQILQKSLNESDKEELYEYFEKHFSLDDPFTCLAVIQAIDDNNINKKNLTTKTVSREYGEKLRIIYDKYNDESFDIEEINEIYEKFLRNRKTSRLKEFSGKAIIFSNCKFMPFLIWDEKFEEYSEFLSMNFYSLLYDEVKEIEYQGYVVDDDIEEFVMLLLKKCLVISKIIENSTEYDEESGKKSTLFVLAFNRVLQLIKQNSYMDDPDMDYVFDIKKYSSDELLSILPSEYKNFPCYYQLLQKKEETEVKVPTSKEIRGLIESGELKDKIYLDDDWEEWLFLYTEDEKKLKTFNYILEIFLQDANIFNITSLENADDFRVCGLVTLFSYATENIDNLLSDKNTIPLQLYRIAIKLGCDIITKREKAAKEIRGYHTVSENYEIKEWIFVIQSVFPNILKIFLDLNNMSPSFYLSNIHLINSISKCIITLIDQVKTDEIVQEPNMTKEESTKKYIYIFTELMQNKLSAHVQIVAASLFHSVLPLYFYYENKKLVDETKKECENITSEKCVPILPPVITALLKKVNLEELKVENETNGPPTTYLPFELLLWNSLIYFFKTLEDDEKLLYMEALDNELVSIGLGIAMFYLPDVPFSREKSSKKHFKELPKFRNSPDDPYFTLSNYACYVFFQTLKTIPVFIRQWLNLLPNSTKAHIKEYIVKYFSPSIIEDELNNSSTWKEKSGSRLSIKVYKVIKTIEAYYEIEPGSGMSLRVILQDDYPLSLPVVETDKSVVAKKINNKWLMQVSTYISHQNGLVISGLQQWKRNFDKHLEGVENCSICIMIVNSVNNQLPRVKCKQCKHKFHAQCLYKWFDTSNNASCPLCRSEFI</sequence>
<dbReference type="GO" id="GO:1990112">
    <property type="term" value="C:RQC complex"/>
    <property type="evidence" value="ECO:0007669"/>
    <property type="project" value="UniProtKB-UniRule"/>
</dbReference>
<evidence type="ECO:0000259" key="19">
    <source>
        <dbReference type="PROSITE" id="PS50089"/>
    </source>
</evidence>
<dbReference type="InterPro" id="IPR039804">
    <property type="entry name" value="RING-CH-C4HC3_LTN1"/>
</dbReference>
<comment type="subunit">
    <text evidence="16">Component of the ribosome quality control complex (RQC), composed of at least the E3 ubiquitin ligase ltn1 and nemf. The complex probably also contains tcf25 as well as vcp/p97 and its ubiquitin-binding cofactors. RQC forms a stable complex with 60S ribosomal subunits.</text>
</comment>
<evidence type="ECO:0000256" key="12">
    <source>
        <dbReference type="ARBA" id="ARBA00022786"/>
    </source>
</evidence>
<dbReference type="GO" id="GO:0008270">
    <property type="term" value="F:zinc ion binding"/>
    <property type="evidence" value="ECO:0007669"/>
    <property type="project" value="UniProtKB-KW"/>
</dbReference>
<evidence type="ECO:0000256" key="16">
    <source>
        <dbReference type="ARBA" id="ARBA00065062"/>
    </source>
</evidence>
<evidence type="ECO:0000256" key="3">
    <source>
        <dbReference type="ARBA" id="ARBA00004906"/>
    </source>
</evidence>
<dbReference type="Gene3D" id="1.25.10.10">
    <property type="entry name" value="Leucine-rich Repeat Variant"/>
    <property type="match status" value="1"/>
</dbReference>
<dbReference type="Pfam" id="PF13639">
    <property type="entry name" value="zf-RING_2"/>
    <property type="match status" value="1"/>
</dbReference>
<dbReference type="InterPro" id="IPR013083">
    <property type="entry name" value="Znf_RING/FYVE/PHD"/>
</dbReference>
<dbReference type="InterPro" id="IPR039795">
    <property type="entry name" value="LTN1/Rkr1"/>
</dbReference>
<protein>
    <recommendedName>
        <fullName evidence="6 18">E3 ubiquitin-protein ligase listerin</fullName>
        <ecNumber evidence="5 18">2.3.2.27</ecNumber>
    </recommendedName>
    <alternativeName>
        <fullName evidence="14 18">RING-type E3 ubiquitin transferase listerin</fullName>
    </alternativeName>
</protein>
<keyword evidence="20" id="KW-1185">Reference proteome</keyword>
<keyword evidence="12 18" id="KW-0833">Ubl conjugation pathway</keyword>
<dbReference type="PANTHER" id="PTHR12389:SF0">
    <property type="entry name" value="E3 UBIQUITIN-PROTEIN LIGASE LISTERIN"/>
    <property type="match status" value="1"/>
</dbReference>
<evidence type="ECO:0000256" key="6">
    <source>
        <dbReference type="ARBA" id="ARBA00017157"/>
    </source>
</evidence>
<dbReference type="GO" id="GO:1990116">
    <property type="term" value="P:ribosome-associated ubiquitin-dependent protein catabolic process"/>
    <property type="evidence" value="ECO:0007669"/>
    <property type="project" value="UniProtKB-UniRule"/>
</dbReference>
<feature type="domain" description="RING-type" evidence="19">
    <location>
        <begin position="1318"/>
        <end position="1365"/>
    </location>
</feature>
<dbReference type="GO" id="GO:0061630">
    <property type="term" value="F:ubiquitin protein ligase activity"/>
    <property type="evidence" value="ECO:0007669"/>
    <property type="project" value="UniProtKB-UniRule"/>
</dbReference>